<organism evidence="1 2">
    <name type="scientific">Forsythia ovata</name>
    <dbReference type="NCBI Taxonomy" id="205694"/>
    <lineage>
        <taxon>Eukaryota</taxon>
        <taxon>Viridiplantae</taxon>
        <taxon>Streptophyta</taxon>
        <taxon>Embryophyta</taxon>
        <taxon>Tracheophyta</taxon>
        <taxon>Spermatophyta</taxon>
        <taxon>Magnoliopsida</taxon>
        <taxon>eudicotyledons</taxon>
        <taxon>Gunneridae</taxon>
        <taxon>Pentapetalae</taxon>
        <taxon>asterids</taxon>
        <taxon>lamiids</taxon>
        <taxon>Lamiales</taxon>
        <taxon>Oleaceae</taxon>
        <taxon>Forsythieae</taxon>
        <taxon>Forsythia</taxon>
    </lineage>
</organism>
<dbReference type="Proteomes" id="UP001604277">
    <property type="component" value="Unassembled WGS sequence"/>
</dbReference>
<keyword evidence="2" id="KW-1185">Reference proteome</keyword>
<accession>A0ABD1RKV3</accession>
<protein>
    <submittedName>
        <fullName evidence="1">Uncharacterized protein</fullName>
    </submittedName>
</protein>
<dbReference type="EMBL" id="JBFOLJ010000012">
    <property type="protein sequence ID" value="KAL2488771.1"/>
    <property type="molecule type" value="Genomic_DNA"/>
</dbReference>
<evidence type="ECO:0000313" key="2">
    <source>
        <dbReference type="Proteomes" id="UP001604277"/>
    </source>
</evidence>
<gene>
    <name evidence="1" type="ORF">Fot_42063</name>
</gene>
<sequence length="128" mass="14197">MSTAHSHVLDCELYKVLGMKIDKLRSTVVGADDIEALRSKQKILNSRLAVSEDARAQAEFKIIKSETIQRLSFSARKQDELKLKVCKDMAYTKHKQLAEALAELAKAKELLAKLGISSYANSKGSAEM</sequence>
<comment type="caution">
    <text evidence="1">The sequence shown here is derived from an EMBL/GenBank/DDBJ whole genome shotgun (WGS) entry which is preliminary data.</text>
</comment>
<reference evidence="2" key="1">
    <citation type="submission" date="2024-07" db="EMBL/GenBank/DDBJ databases">
        <title>Two chromosome-level genome assemblies of Korean endemic species Abeliophyllum distichum and Forsythia ovata (Oleaceae).</title>
        <authorList>
            <person name="Jang H."/>
        </authorList>
    </citation>
    <scope>NUCLEOTIDE SEQUENCE [LARGE SCALE GENOMIC DNA]</scope>
</reference>
<name>A0ABD1RKV3_9LAMI</name>
<evidence type="ECO:0000313" key="1">
    <source>
        <dbReference type="EMBL" id="KAL2488771.1"/>
    </source>
</evidence>
<proteinExistence type="predicted"/>
<dbReference type="AlphaFoldDB" id="A0ABD1RKV3"/>